<sequence>MKLFNWFQRDSKPVVQPPKVSNYDGISNAVTGVGSWFDASTFNQYNATGLDQFQLENYYNGSGIARRIVDMMPEDALRHDLETSDELYNEMKRINFIEKLKELSKKARLYGGAVMLMLAMDGQEDMGLALNEGNLKSIQELVVFAKDEINSFEMELQTDITQPDYGKYYYYTFTTKGGGMIKVHASRVLRLDGDTNATTSPINYEWGNSVLQKVHERLAVYLTTTKLVQELAQDYKKTTFSVKGLIEQIATGQYDNIKKRMQIVSRGQSMLNMTLIDADSEKIDTKINSVSGYDALIDKSAEAVSADVGMPVSLLFGRSPAGMNATGDGDMNNWNAQVKAYQTHTLQPLIERFVTLLGLQTEWRDKPQELSWEWANLEPLNDLEEADVRYKQAQADKIYIDAGGADASYLFHKRHDGGYTTNIGYSIEDYQGFLAEEGSFNDLEEPDDSPDTPDDTLGEDDA</sequence>
<evidence type="ECO:0000256" key="1">
    <source>
        <dbReference type="SAM" id="MobiDB-lite"/>
    </source>
</evidence>
<evidence type="ECO:0000313" key="3">
    <source>
        <dbReference type="EMBL" id="CAB4139652.1"/>
    </source>
</evidence>
<dbReference type="InterPro" id="IPR024459">
    <property type="entry name" value="Acb1-like_N"/>
</dbReference>
<protein>
    <submittedName>
        <fullName evidence="3">Phge_rel_HI1409, phage-associated protein, HI1409 family</fullName>
    </submittedName>
</protein>
<evidence type="ECO:0000259" key="2">
    <source>
        <dbReference type="Pfam" id="PF06381"/>
    </source>
</evidence>
<proteinExistence type="predicted"/>
<organism evidence="3">
    <name type="scientific">uncultured Caudovirales phage</name>
    <dbReference type="NCBI Taxonomy" id="2100421"/>
    <lineage>
        <taxon>Viruses</taxon>
        <taxon>Duplodnaviria</taxon>
        <taxon>Heunggongvirae</taxon>
        <taxon>Uroviricota</taxon>
        <taxon>Caudoviricetes</taxon>
        <taxon>Peduoviridae</taxon>
        <taxon>Maltschvirus</taxon>
        <taxon>Maltschvirus maltsch</taxon>
    </lineage>
</organism>
<feature type="region of interest" description="Disordered" evidence="1">
    <location>
        <begin position="436"/>
        <end position="462"/>
    </location>
</feature>
<feature type="compositionally biased region" description="Acidic residues" evidence="1">
    <location>
        <begin position="442"/>
        <end position="462"/>
    </location>
</feature>
<dbReference type="Pfam" id="PF06381">
    <property type="entry name" value="Phage_portal_3"/>
    <property type="match status" value="1"/>
</dbReference>
<reference evidence="3" key="1">
    <citation type="submission" date="2020-04" db="EMBL/GenBank/DDBJ databases">
        <authorList>
            <person name="Chiriac C."/>
            <person name="Salcher M."/>
            <person name="Ghai R."/>
            <person name="Kavagutti S V."/>
        </authorList>
    </citation>
    <scope>NUCLEOTIDE SEQUENCE</scope>
</reference>
<gene>
    <name evidence="3" type="ORF">UFOVP338_73</name>
</gene>
<dbReference type="EMBL" id="LR796351">
    <property type="protein sequence ID" value="CAB4139652.1"/>
    <property type="molecule type" value="Genomic_DNA"/>
</dbReference>
<accession>A0A6J5M0H0</accession>
<name>A0A6J5M0H0_9CAUD</name>
<feature type="domain" description="Anti-CBASS protein Acb1-like N-terminal" evidence="2">
    <location>
        <begin position="54"/>
        <end position="397"/>
    </location>
</feature>